<reference evidence="2" key="1">
    <citation type="submission" date="2020-11" db="EMBL/GenBank/DDBJ databases">
        <authorList>
            <consortium name="DOE Joint Genome Institute"/>
            <person name="Ahrendt S."/>
            <person name="Riley R."/>
            <person name="Andreopoulos W."/>
            <person name="LaButti K."/>
            <person name="Pangilinan J."/>
            <person name="Ruiz-duenas F.J."/>
            <person name="Barrasa J.M."/>
            <person name="Sanchez-Garcia M."/>
            <person name="Camarero S."/>
            <person name="Miyauchi S."/>
            <person name="Serrano A."/>
            <person name="Linde D."/>
            <person name="Babiker R."/>
            <person name="Drula E."/>
            <person name="Ayuso-Fernandez I."/>
            <person name="Pacheco R."/>
            <person name="Padilla G."/>
            <person name="Ferreira P."/>
            <person name="Barriuso J."/>
            <person name="Kellner H."/>
            <person name="Castanera R."/>
            <person name="Alfaro M."/>
            <person name="Ramirez L."/>
            <person name="Pisabarro A.G."/>
            <person name="Kuo A."/>
            <person name="Tritt A."/>
            <person name="Lipzen A."/>
            <person name="He G."/>
            <person name="Yan M."/>
            <person name="Ng V."/>
            <person name="Cullen D."/>
            <person name="Martin F."/>
            <person name="Rosso M.-N."/>
            <person name="Henrissat B."/>
            <person name="Hibbett D."/>
            <person name="Martinez A.T."/>
            <person name="Grigoriev I.V."/>
        </authorList>
    </citation>
    <scope>NUCLEOTIDE SEQUENCE</scope>
    <source>
        <strain evidence="2">AH 44721</strain>
    </source>
</reference>
<keyword evidence="3" id="KW-1185">Reference proteome</keyword>
<dbReference type="OrthoDB" id="2755229at2759"/>
<evidence type="ECO:0000256" key="1">
    <source>
        <dbReference type="SAM" id="MobiDB-lite"/>
    </source>
</evidence>
<evidence type="ECO:0000313" key="2">
    <source>
        <dbReference type="EMBL" id="KAF8895868.1"/>
    </source>
</evidence>
<evidence type="ECO:0000313" key="3">
    <source>
        <dbReference type="Proteomes" id="UP000724874"/>
    </source>
</evidence>
<sequence>MPSTPHKSPDDDNDRRNIKWPRAETEHNDLSDMETSDIEASHGGKLEKSANTRNRTENQAATAQTPETSMNKDTQDNEAHNAAQPQPFNLPKLDDMTGLPTNIKENPHTQMSQKSPFPNIAPSPKVPYMRAIFPRVVIPWEQLIYNLDDGQLAAITDNLDAFIAIVPFGAGDKYYRDHPTCNLF</sequence>
<feature type="compositionally biased region" description="Polar residues" evidence="1">
    <location>
        <begin position="57"/>
        <end position="72"/>
    </location>
</feature>
<proteinExistence type="predicted"/>
<name>A0A9P5NNC0_GYMJU</name>
<protein>
    <submittedName>
        <fullName evidence="2">Uncharacterized protein</fullName>
    </submittedName>
</protein>
<dbReference type="EMBL" id="JADNYJ010000060">
    <property type="protein sequence ID" value="KAF8895868.1"/>
    <property type="molecule type" value="Genomic_DNA"/>
</dbReference>
<comment type="caution">
    <text evidence="2">The sequence shown here is derived from an EMBL/GenBank/DDBJ whole genome shotgun (WGS) entry which is preliminary data.</text>
</comment>
<organism evidence="2 3">
    <name type="scientific">Gymnopilus junonius</name>
    <name type="common">Spectacular rustgill mushroom</name>
    <name type="synonym">Gymnopilus spectabilis subsp. junonius</name>
    <dbReference type="NCBI Taxonomy" id="109634"/>
    <lineage>
        <taxon>Eukaryota</taxon>
        <taxon>Fungi</taxon>
        <taxon>Dikarya</taxon>
        <taxon>Basidiomycota</taxon>
        <taxon>Agaricomycotina</taxon>
        <taxon>Agaricomycetes</taxon>
        <taxon>Agaricomycetidae</taxon>
        <taxon>Agaricales</taxon>
        <taxon>Agaricineae</taxon>
        <taxon>Hymenogastraceae</taxon>
        <taxon>Gymnopilus</taxon>
    </lineage>
</organism>
<accession>A0A9P5NNC0</accession>
<feature type="compositionally biased region" description="Basic and acidic residues" evidence="1">
    <location>
        <begin position="7"/>
        <end position="30"/>
    </location>
</feature>
<feature type="region of interest" description="Disordered" evidence="1">
    <location>
        <begin position="1"/>
        <end position="95"/>
    </location>
</feature>
<dbReference type="AlphaFoldDB" id="A0A9P5NNC0"/>
<dbReference type="Proteomes" id="UP000724874">
    <property type="component" value="Unassembled WGS sequence"/>
</dbReference>
<feature type="compositionally biased region" description="Basic and acidic residues" evidence="1">
    <location>
        <begin position="39"/>
        <end position="56"/>
    </location>
</feature>
<gene>
    <name evidence="2" type="ORF">CPB84DRAFT_1748277</name>
</gene>